<keyword evidence="3" id="KW-0808">Transferase</keyword>
<keyword evidence="2" id="KW-0328">Glycosyltransferase</keyword>
<evidence type="ECO:0000313" key="6">
    <source>
        <dbReference type="Proteomes" id="UP000575898"/>
    </source>
</evidence>
<keyword evidence="6" id="KW-1185">Reference proteome</keyword>
<dbReference type="GO" id="GO:0016757">
    <property type="term" value="F:glycosyltransferase activity"/>
    <property type="evidence" value="ECO:0007669"/>
    <property type="project" value="UniProtKB-KW"/>
</dbReference>
<comment type="similarity">
    <text evidence="1">Belongs to the glycosyltransferase 2 family.</text>
</comment>
<dbReference type="PANTHER" id="PTHR43179:SF12">
    <property type="entry name" value="GALACTOFURANOSYLTRANSFERASE GLFT2"/>
    <property type="match status" value="1"/>
</dbReference>
<dbReference type="Pfam" id="PF00535">
    <property type="entry name" value="Glycos_transf_2"/>
    <property type="match status" value="1"/>
</dbReference>
<dbReference type="InterPro" id="IPR001173">
    <property type="entry name" value="Glyco_trans_2-like"/>
</dbReference>
<organism evidence="5 6">
    <name type="scientific">Chitinivorax tropicus</name>
    <dbReference type="NCBI Taxonomy" id="714531"/>
    <lineage>
        <taxon>Bacteria</taxon>
        <taxon>Pseudomonadati</taxon>
        <taxon>Pseudomonadota</taxon>
        <taxon>Betaproteobacteria</taxon>
        <taxon>Chitinivorax</taxon>
    </lineage>
</organism>
<feature type="domain" description="Glycosyltransferase 2-like" evidence="4">
    <location>
        <begin position="7"/>
        <end position="180"/>
    </location>
</feature>
<dbReference type="InterPro" id="IPR029044">
    <property type="entry name" value="Nucleotide-diphossugar_trans"/>
</dbReference>
<dbReference type="Proteomes" id="UP000575898">
    <property type="component" value="Unassembled WGS sequence"/>
</dbReference>
<dbReference type="RefSeq" id="WP_184034278.1">
    <property type="nucleotide sequence ID" value="NZ_JACHHY010000002.1"/>
</dbReference>
<evidence type="ECO:0000256" key="1">
    <source>
        <dbReference type="ARBA" id="ARBA00006739"/>
    </source>
</evidence>
<evidence type="ECO:0000256" key="2">
    <source>
        <dbReference type="ARBA" id="ARBA00022676"/>
    </source>
</evidence>
<evidence type="ECO:0000313" key="5">
    <source>
        <dbReference type="EMBL" id="MBB5017054.1"/>
    </source>
</evidence>
<proteinExistence type="inferred from homology"/>
<accession>A0A840MCL8</accession>
<evidence type="ECO:0000259" key="4">
    <source>
        <dbReference type="Pfam" id="PF00535"/>
    </source>
</evidence>
<dbReference type="AlphaFoldDB" id="A0A840MCL8"/>
<dbReference type="Gene3D" id="3.90.550.10">
    <property type="entry name" value="Spore Coat Polysaccharide Biosynthesis Protein SpsA, Chain A"/>
    <property type="match status" value="1"/>
</dbReference>
<dbReference type="CDD" id="cd04186">
    <property type="entry name" value="GT_2_like_c"/>
    <property type="match status" value="1"/>
</dbReference>
<name>A0A840MCL8_9PROT</name>
<gene>
    <name evidence="5" type="ORF">HNQ59_000316</name>
</gene>
<reference evidence="5 6" key="1">
    <citation type="submission" date="2020-08" db="EMBL/GenBank/DDBJ databases">
        <title>Genomic Encyclopedia of Type Strains, Phase IV (KMG-IV): sequencing the most valuable type-strain genomes for metagenomic binning, comparative biology and taxonomic classification.</title>
        <authorList>
            <person name="Goeker M."/>
        </authorList>
    </citation>
    <scope>NUCLEOTIDE SEQUENCE [LARGE SCALE GENOMIC DNA]</scope>
    <source>
        <strain evidence="5 6">DSM 27165</strain>
    </source>
</reference>
<sequence>MALRVAIVILNWNGRADTIACVESVLANDHENFFVVVADNGSTDDSVRALRQQFPHITLVENGDNLGFAAGNNRGIEAALAAGAEVVVLLNNDTIVAPDWLSNLADAANQLAPGSVLGAKIFYSQQPEVIWHFGAHWQADKSRFQILGRGQTDHQWPDLQPVDMIIGCCMWIPRDTLQKVGLLEPSFFLNYEETDWCWRAKQAGVTCYSVPQAHLWHKISASFVGKPHNAYFIFRNRLLWLERQFSGLEYLRHYCRMALSEHLKIRRKLALRLLQIQLLKLLGKQPATQVAEKVAFYRAALMGVQDYRARRFGNCPPQVLALSKTTPPSQVG</sequence>
<dbReference type="PANTHER" id="PTHR43179">
    <property type="entry name" value="RHAMNOSYLTRANSFERASE WBBL"/>
    <property type="match status" value="1"/>
</dbReference>
<evidence type="ECO:0000256" key="3">
    <source>
        <dbReference type="ARBA" id="ARBA00022679"/>
    </source>
</evidence>
<dbReference type="SUPFAM" id="SSF53448">
    <property type="entry name" value="Nucleotide-diphospho-sugar transferases"/>
    <property type="match status" value="1"/>
</dbReference>
<protein>
    <recommendedName>
        <fullName evidence="4">Glycosyltransferase 2-like domain-containing protein</fullName>
    </recommendedName>
</protein>
<comment type="caution">
    <text evidence="5">The sequence shown here is derived from an EMBL/GenBank/DDBJ whole genome shotgun (WGS) entry which is preliminary data.</text>
</comment>
<dbReference type="EMBL" id="JACHHY010000002">
    <property type="protein sequence ID" value="MBB5017054.1"/>
    <property type="molecule type" value="Genomic_DNA"/>
</dbReference>